<name>A0A223S039_9ACTN</name>
<dbReference type="AlphaFoldDB" id="A0A223S039"/>
<keyword evidence="2" id="KW-1185">Reference proteome</keyword>
<dbReference type="KEGG" id="ngv:CDO52_00725"/>
<organism evidence="1 2">
    <name type="scientific">Nocardiopsis gilva YIM 90087</name>
    <dbReference type="NCBI Taxonomy" id="1235441"/>
    <lineage>
        <taxon>Bacteria</taxon>
        <taxon>Bacillati</taxon>
        <taxon>Actinomycetota</taxon>
        <taxon>Actinomycetes</taxon>
        <taxon>Streptosporangiales</taxon>
        <taxon>Nocardiopsidaceae</taxon>
        <taxon>Nocardiopsis</taxon>
    </lineage>
</organism>
<dbReference type="Proteomes" id="UP000215005">
    <property type="component" value="Chromosome"/>
</dbReference>
<evidence type="ECO:0000313" key="2">
    <source>
        <dbReference type="Proteomes" id="UP000215005"/>
    </source>
</evidence>
<dbReference type="EMBL" id="CP022753">
    <property type="protein sequence ID" value="ASU81503.1"/>
    <property type="molecule type" value="Genomic_DNA"/>
</dbReference>
<proteinExistence type="predicted"/>
<evidence type="ECO:0000313" key="1">
    <source>
        <dbReference type="EMBL" id="ASU81503.1"/>
    </source>
</evidence>
<evidence type="ECO:0008006" key="3">
    <source>
        <dbReference type="Google" id="ProtNLM"/>
    </source>
</evidence>
<reference evidence="1 2" key="1">
    <citation type="submission" date="2017-08" db="EMBL/GenBank/DDBJ databases">
        <title>The complete genome sequence of Nocardiopsis gilva YIM 90087.</title>
        <authorList>
            <person name="Yin M."/>
            <person name="Tang S."/>
        </authorList>
    </citation>
    <scope>NUCLEOTIDE SEQUENCE [LARGE SCALE GENOMIC DNA]</scope>
    <source>
        <strain evidence="1 2">YIM 90087</strain>
    </source>
</reference>
<accession>A0A223S039</accession>
<protein>
    <recommendedName>
        <fullName evidence="3">HK97 gp10 family phage protein</fullName>
    </recommendedName>
</protein>
<gene>
    <name evidence="1" type="ORF">CDO52_00725</name>
</gene>
<sequence>MAFRRDPVRVSVVPSKEFERVAARLRAVDRKLPTKLRRELRKSVRPAVRKVKRKVRALPVKGVRGGTKKHPHTRRQLRRKVARGVRVQASTRTGVRIVTSMPTRDEAVLPRGLDSQTRTGGWRHPVFGRRDTWAESDGGSWFIEPIADERDEIARDVRGVLKDAAGWVAGRRSV</sequence>